<reference evidence="2" key="1">
    <citation type="submission" date="2016-02" db="EMBL/GenBank/DDBJ databases">
        <authorList>
            <person name="Rodrigo-Torres Lidia"/>
            <person name="Arahal R.David."/>
        </authorList>
    </citation>
    <scope>NUCLEOTIDE SEQUENCE [LARGE SCALE GENOMIC DNA]</scope>
    <source>
        <strain evidence="2">CECT 9029</strain>
    </source>
</reference>
<evidence type="ECO:0000313" key="1">
    <source>
        <dbReference type="EMBL" id="CZF80944.1"/>
    </source>
</evidence>
<organism evidence="1 2">
    <name type="scientific">Grimontia celer</name>
    <dbReference type="NCBI Taxonomy" id="1796497"/>
    <lineage>
        <taxon>Bacteria</taxon>
        <taxon>Pseudomonadati</taxon>
        <taxon>Pseudomonadota</taxon>
        <taxon>Gammaproteobacteria</taxon>
        <taxon>Vibrionales</taxon>
        <taxon>Vibrionaceae</taxon>
        <taxon>Grimontia</taxon>
    </lineage>
</organism>
<proteinExistence type="predicted"/>
<evidence type="ECO:0000313" key="2">
    <source>
        <dbReference type="Proteomes" id="UP000071641"/>
    </source>
</evidence>
<gene>
    <name evidence="1" type="ORF">GCE9029_02299</name>
</gene>
<accession>A0A128F3F7</accession>
<dbReference type="Proteomes" id="UP000071641">
    <property type="component" value="Unassembled WGS sequence"/>
</dbReference>
<keyword evidence="2" id="KW-1185">Reference proteome</keyword>
<dbReference type="AlphaFoldDB" id="A0A128F3F7"/>
<sequence length="41" mass="4942">MLFYQIPSTLPDDASKVEAVMYWVHQFITNQKARYHSQKRI</sequence>
<name>A0A128F3F7_9GAMM</name>
<dbReference type="EMBL" id="FIZX01000002">
    <property type="protein sequence ID" value="CZF80944.1"/>
    <property type="molecule type" value="Genomic_DNA"/>
</dbReference>
<protein>
    <submittedName>
        <fullName evidence="1">Uncharacterized protein</fullName>
    </submittedName>
</protein>